<dbReference type="PROSITE" id="PS00217">
    <property type="entry name" value="SUGAR_TRANSPORT_2"/>
    <property type="match status" value="1"/>
</dbReference>
<dbReference type="Proteomes" id="UP000279259">
    <property type="component" value="Unassembled WGS sequence"/>
</dbReference>
<dbReference type="InterPro" id="IPR003663">
    <property type="entry name" value="Sugar/inositol_transpt"/>
</dbReference>
<evidence type="ECO:0000256" key="7">
    <source>
        <dbReference type="ARBA" id="ARBA00049119"/>
    </source>
</evidence>
<dbReference type="InterPro" id="IPR050360">
    <property type="entry name" value="MFS_Sugar_Transporters"/>
</dbReference>
<dbReference type="NCBIfam" id="TIGR00879">
    <property type="entry name" value="SP"/>
    <property type="match status" value="1"/>
</dbReference>
<dbReference type="Gene3D" id="1.20.1250.20">
    <property type="entry name" value="MFS general substrate transporter like domains"/>
    <property type="match status" value="1"/>
</dbReference>
<evidence type="ECO:0000256" key="6">
    <source>
        <dbReference type="ARBA" id="ARBA00023136"/>
    </source>
</evidence>
<evidence type="ECO:0000256" key="5">
    <source>
        <dbReference type="ARBA" id="ARBA00022989"/>
    </source>
</evidence>
<keyword evidence="3 8" id="KW-0813">Transport</keyword>
<evidence type="ECO:0000256" key="4">
    <source>
        <dbReference type="ARBA" id="ARBA00022692"/>
    </source>
</evidence>
<evidence type="ECO:0000256" key="3">
    <source>
        <dbReference type="ARBA" id="ARBA00022448"/>
    </source>
</evidence>
<feature type="transmembrane region" description="Helical" evidence="10">
    <location>
        <begin position="161"/>
        <end position="182"/>
    </location>
</feature>
<feature type="transmembrane region" description="Helical" evidence="10">
    <location>
        <begin position="188"/>
        <end position="209"/>
    </location>
</feature>
<keyword evidence="6 10" id="KW-0472">Membrane</keyword>
<dbReference type="PANTHER" id="PTHR48022">
    <property type="entry name" value="PLASTIDIC GLUCOSE TRANSPORTER 4"/>
    <property type="match status" value="1"/>
</dbReference>
<evidence type="ECO:0000259" key="11">
    <source>
        <dbReference type="PROSITE" id="PS50850"/>
    </source>
</evidence>
<dbReference type="EMBL" id="RSCD01000001">
    <property type="protein sequence ID" value="RSH94931.1"/>
    <property type="molecule type" value="Genomic_DNA"/>
</dbReference>
<keyword evidence="13" id="KW-1185">Reference proteome</keyword>
<sequence length="523" mass="58199">MVQHTTYSHIANNTHEKWWRDACLRRNVLHCLGISLCVYYLGYDQNLLNGLQAIPQWKTYFDNPSSSQLGLATASVFFPAVVTAFMGDWISARWGRKWGIRLGATLIIAGSFVNAFAHNWPTFIGARWIIGAGGGITKVCAPALLHEIAHPRLRATLGATYYAFSYVGGVFAAWICFGGLYISSTWSWRFPTLFQLAGPVVVLLVLFDVPESPRFLMRQGKDEQALQVLAKFHANGRTDDELVVHEMHEIKASLAAEEINKQTSYLDFFRTPANRRRLFVICVISFGTNWVGNGVVSYYLSPILKLVGITKPVEVSAINGCLAAWNLIVATTLAQFVERIGRRPLWLTSTIGMLGAYCVITALSASFAKTQNSATGIAVIPFLFIFFGFYDIAWTIQCYSYSTEILPYDLRTKGLAIFVCVQNLALAFNTYVNPIALAAITWKYYTVYIATLSVVLVIIYFYFPEIKGLTLDEISLVFDKGNRGGSSDRQAAADQLAANDDAVKADAQDKAEMPHEYIEHSRA</sequence>
<evidence type="ECO:0000313" key="13">
    <source>
        <dbReference type="Proteomes" id="UP000279259"/>
    </source>
</evidence>
<reference evidence="12 13" key="1">
    <citation type="submission" date="2018-11" db="EMBL/GenBank/DDBJ databases">
        <title>Genome sequence of Saitozyma podzolica DSM 27192.</title>
        <authorList>
            <person name="Aliyu H."/>
            <person name="Gorte O."/>
            <person name="Ochsenreither K."/>
        </authorList>
    </citation>
    <scope>NUCLEOTIDE SEQUENCE [LARGE SCALE GENOMIC DNA]</scope>
    <source>
        <strain evidence="12 13">DSM 27192</strain>
    </source>
</reference>
<feature type="compositionally biased region" description="Basic and acidic residues" evidence="9">
    <location>
        <begin position="501"/>
        <end position="523"/>
    </location>
</feature>
<evidence type="ECO:0000256" key="1">
    <source>
        <dbReference type="ARBA" id="ARBA00004141"/>
    </source>
</evidence>
<comment type="caution">
    <text evidence="12">The sequence shown here is derived from an EMBL/GenBank/DDBJ whole genome shotgun (WGS) entry which is preliminary data.</text>
</comment>
<feature type="transmembrane region" description="Helical" evidence="10">
    <location>
        <begin position="67"/>
        <end position="86"/>
    </location>
</feature>
<dbReference type="FunFam" id="1.20.1250.20:FF:000134">
    <property type="entry name" value="MFS sugar transporter protein"/>
    <property type="match status" value="1"/>
</dbReference>
<organism evidence="12 13">
    <name type="scientific">Saitozyma podzolica</name>
    <dbReference type="NCBI Taxonomy" id="1890683"/>
    <lineage>
        <taxon>Eukaryota</taxon>
        <taxon>Fungi</taxon>
        <taxon>Dikarya</taxon>
        <taxon>Basidiomycota</taxon>
        <taxon>Agaricomycotina</taxon>
        <taxon>Tremellomycetes</taxon>
        <taxon>Tremellales</taxon>
        <taxon>Trimorphomycetaceae</taxon>
        <taxon>Saitozyma</taxon>
    </lineage>
</organism>
<evidence type="ECO:0000256" key="9">
    <source>
        <dbReference type="SAM" id="MobiDB-lite"/>
    </source>
</evidence>
<evidence type="ECO:0000256" key="2">
    <source>
        <dbReference type="ARBA" id="ARBA00010992"/>
    </source>
</evidence>
<feature type="domain" description="Major facilitator superfamily (MFS) profile" evidence="11">
    <location>
        <begin position="30"/>
        <end position="467"/>
    </location>
</feature>
<comment type="subcellular location">
    <subcellularLocation>
        <location evidence="1">Membrane</location>
        <topology evidence="1">Multi-pass membrane protein</topology>
    </subcellularLocation>
</comment>
<feature type="transmembrane region" description="Helical" evidence="10">
    <location>
        <begin position="98"/>
        <end position="116"/>
    </location>
</feature>
<comment type="similarity">
    <text evidence="2 8">Belongs to the major facilitator superfamily. Sugar transporter (TC 2.A.1.1) family.</text>
</comment>
<dbReference type="GO" id="GO:0005351">
    <property type="term" value="F:carbohydrate:proton symporter activity"/>
    <property type="evidence" value="ECO:0007669"/>
    <property type="project" value="TreeGrafter"/>
</dbReference>
<feature type="transmembrane region" description="Helical" evidence="10">
    <location>
        <begin position="345"/>
        <end position="368"/>
    </location>
</feature>
<dbReference type="GO" id="GO:0016020">
    <property type="term" value="C:membrane"/>
    <property type="evidence" value="ECO:0007669"/>
    <property type="project" value="UniProtKB-SubCell"/>
</dbReference>
<feature type="transmembrane region" description="Helical" evidence="10">
    <location>
        <begin position="27"/>
        <end position="43"/>
    </location>
</feature>
<dbReference type="PANTHER" id="PTHR48022:SF52">
    <property type="entry name" value="SUGAR TRANSPORTER, PUTATIVE-RELATED"/>
    <property type="match status" value="1"/>
</dbReference>
<dbReference type="InterPro" id="IPR005829">
    <property type="entry name" value="Sugar_transporter_CS"/>
</dbReference>
<gene>
    <name evidence="12" type="ORF">EHS25_000015</name>
</gene>
<feature type="region of interest" description="Disordered" evidence="9">
    <location>
        <begin position="485"/>
        <end position="523"/>
    </location>
</feature>
<feature type="transmembrane region" description="Helical" evidence="10">
    <location>
        <begin position="315"/>
        <end position="333"/>
    </location>
</feature>
<name>A0A427YVA1_9TREE</name>
<accession>A0A427YVA1</accession>
<dbReference type="OrthoDB" id="6133115at2759"/>
<feature type="transmembrane region" description="Helical" evidence="10">
    <location>
        <begin position="278"/>
        <end position="300"/>
    </location>
</feature>
<keyword evidence="5 10" id="KW-1133">Transmembrane helix</keyword>
<dbReference type="Pfam" id="PF00083">
    <property type="entry name" value="Sugar_tr"/>
    <property type="match status" value="1"/>
</dbReference>
<dbReference type="SUPFAM" id="SSF103473">
    <property type="entry name" value="MFS general substrate transporter"/>
    <property type="match status" value="1"/>
</dbReference>
<dbReference type="AlphaFoldDB" id="A0A427YVA1"/>
<dbReference type="InterPro" id="IPR005828">
    <property type="entry name" value="MFS_sugar_transport-like"/>
</dbReference>
<evidence type="ECO:0000256" key="10">
    <source>
        <dbReference type="SAM" id="Phobius"/>
    </source>
</evidence>
<feature type="transmembrane region" description="Helical" evidence="10">
    <location>
        <begin position="374"/>
        <end position="393"/>
    </location>
</feature>
<proteinExistence type="inferred from homology"/>
<dbReference type="PROSITE" id="PS00216">
    <property type="entry name" value="SUGAR_TRANSPORT_1"/>
    <property type="match status" value="1"/>
</dbReference>
<evidence type="ECO:0000256" key="8">
    <source>
        <dbReference type="RuleBase" id="RU003346"/>
    </source>
</evidence>
<feature type="transmembrane region" description="Helical" evidence="10">
    <location>
        <begin position="414"/>
        <end position="432"/>
    </location>
</feature>
<evidence type="ECO:0000313" key="12">
    <source>
        <dbReference type="EMBL" id="RSH94931.1"/>
    </source>
</evidence>
<dbReference type="PROSITE" id="PS50850">
    <property type="entry name" value="MFS"/>
    <property type="match status" value="1"/>
</dbReference>
<dbReference type="InterPro" id="IPR036259">
    <property type="entry name" value="MFS_trans_sf"/>
</dbReference>
<comment type="catalytic activity">
    <reaction evidence="7">
        <text>myo-inositol(out) + H(+)(out) = myo-inositol(in) + H(+)(in)</text>
        <dbReference type="Rhea" id="RHEA:60364"/>
        <dbReference type="ChEBI" id="CHEBI:15378"/>
        <dbReference type="ChEBI" id="CHEBI:17268"/>
    </reaction>
</comment>
<keyword evidence="4 10" id="KW-0812">Transmembrane</keyword>
<dbReference type="InterPro" id="IPR020846">
    <property type="entry name" value="MFS_dom"/>
</dbReference>
<feature type="compositionally biased region" description="Low complexity" evidence="9">
    <location>
        <begin position="488"/>
        <end position="500"/>
    </location>
</feature>
<protein>
    <recommendedName>
        <fullName evidence="11">Major facilitator superfamily (MFS) profile domain-containing protein</fullName>
    </recommendedName>
</protein>
<feature type="transmembrane region" description="Helical" evidence="10">
    <location>
        <begin position="444"/>
        <end position="463"/>
    </location>
</feature>
<feature type="transmembrane region" description="Helical" evidence="10">
    <location>
        <begin position="128"/>
        <end position="149"/>
    </location>
</feature>